<feature type="transmembrane region" description="Helical" evidence="6">
    <location>
        <begin position="199"/>
        <end position="221"/>
    </location>
</feature>
<dbReference type="InterPro" id="IPR011701">
    <property type="entry name" value="MFS"/>
</dbReference>
<reference evidence="9" key="3">
    <citation type="submission" date="2025-08" db="UniProtKB">
        <authorList>
            <consortium name="RefSeq"/>
        </authorList>
    </citation>
    <scope>IDENTIFICATION</scope>
    <source>
        <strain evidence="9">CBS 342.82</strain>
    </source>
</reference>
<protein>
    <submittedName>
        <fullName evidence="9">MFS transporter</fullName>
    </submittedName>
</protein>
<feature type="transmembrane region" description="Helical" evidence="6">
    <location>
        <begin position="385"/>
        <end position="410"/>
    </location>
</feature>
<feature type="domain" description="Major facilitator superfamily (MFS) profile" evidence="7">
    <location>
        <begin position="46"/>
        <end position="478"/>
    </location>
</feature>
<dbReference type="FunFam" id="1.20.1250.20:FF:000172">
    <property type="entry name" value="MFS multidrug resistance transporter"/>
    <property type="match status" value="1"/>
</dbReference>
<dbReference type="OrthoDB" id="3936150at2759"/>
<dbReference type="Proteomes" id="UP000504637">
    <property type="component" value="Unplaced"/>
</dbReference>
<evidence type="ECO:0000256" key="6">
    <source>
        <dbReference type="SAM" id="Phobius"/>
    </source>
</evidence>
<dbReference type="GO" id="GO:0005275">
    <property type="term" value="F:amine transmembrane transporter activity"/>
    <property type="evidence" value="ECO:0007669"/>
    <property type="project" value="TreeGrafter"/>
</dbReference>
<evidence type="ECO:0000256" key="2">
    <source>
        <dbReference type="ARBA" id="ARBA00022448"/>
    </source>
</evidence>
<feature type="transmembrane region" description="Helical" evidence="6">
    <location>
        <begin position="171"/>
        <end position="193"/>
    </location>
</feature>
<keyword evidence="2" id="KW-0813">Transport</keyword>
<dbReference type="InterPro" id="IPR020846">
    <property type="entry name" value="MFS_dom"/>
</dbReference>
<accession>A0A6J3M587</accession>
<feature type="transmembrane region" description="Helical" evidence="6">
    <location>
        <begin position="138"/>
        <end position="159"/>
    </location>
</feature>
<feature type="transmembrane region" description="Helical" evidence="6">
    <location>
        <begin position="80"/>
        <end position="100"/>
    </location>
</feature>
<dbReference type="AlphaFoldDB" id="A0A6J3M587"/>
<feature type="transmembrane region" description="Helical" evidence="6">
    <location>
        <begin position="309"/>
        <end position="331"/>
    </location>
</feature>
<dbReference type="GeneID" id="54366259"/>
<dbReference type="SUPFAM" id="SSF103473">
    <property type="entry name" value="MFS general substrate transporter"/>
    <property type="match status" value="1"/>
</dbReference>
<evidence type="ECO:0000259" key="7">
    <source>
        <dbReference type="PROSITE" id="PS50850"/>
    </source>
</evidence>
<feature type="transmembrane region" description="Helical" evidence="6">
    <location>
        <begin position="362"/>
        <end position="379"/>
    </location>
</feature>
<gene>
    <name evidence="9" type="ORF">K489DRAFT_431793</name>
</gene>
<evidence type="ECO:0000256" key="5">
    <source>
        <dbReference type="ARBA" id="ARBA00023136"/>
    </source>
</evidence>
<name>A0A6J3M587_9PEZI</name>
<feature type="transmembrane region" description="Helical" evidence="6">
    <location>
        <begin position="457"/>
        <end position="475"/>
    </location>
</feature>
<keyword evidence="8" id="KW-1185">Reference proteome</keyword>
<sequence length="497" mass="53344">MASAAGVQSSEVKTPSPLMTDLKSVEQRSIIKPPYSALSLGRRRLILTTITVAGLLGPLAGNIYLPALPVLQNAFGVGETAINATVTAFMVVFAFAPLIWASYADVGGRRPLYILSLAIFIVANTLIAAVPARFGALVVLRLVQAFGSAAVVSMGAGTVADVTEPKHRGKVMSYFLLGPQLGPVVGPVLGGALGGEASWRWIFGFLALFGFAIWLMIVFMLPETLRYRMGNCQRFSETSWILLPPRFSYTPVDEKQRGPAPPKPSIKGYWMLFSYPPIGIVSINTAMLYSTYFCIAVQLPTTLTKVYHWSIPAVGAAYLAIGIAMIAGSIIGGHANDWRRATLLKLSADDKVEPESRLVDQIWGVLVCVAGTLLYGWFADRAIHPAGLLVATFLAGFGMSWIFVSTTAFLSECVPQQAAGAFALGNMLRSPAAGVAAVLVPVLVSSMGIGWFFTGWAIFDLIVVGGAVIVLNIFGPRWRKERNEKARLRASVQNATK</sequence>
<reference evidence="9" key="1">
    <citation type="submission" date="2020-01" db="EMBL/GenBank/DDBJ databases">
        <authorList>
            <consortium name="DOE Joint Genome Institute"/>
            <person name="Haridas S."/>
            <person name="Albert R."/>
            <person name="Binder M."/>
            <person name="Bloem J."/>
            <person name="Labutti K."/>
            <person name="Salamov A."/>
            <person name="Andreopoulos B."/>
            <person name="Baker S.E."/>
            <person name="Barry K."/>
            <person name="Bills G."/>
            <person name="Bluhm B.H."/>
            <person name="Cannon C."/>
            <person name="Castanera R."/>
            <person name="Culley D.E."/>
            <person name="Daum C."/>
            <person name="Ezra D."/>
            <person name="Gonzalez J.B."/>
            <person name="Henrissat B."/>
            <person name="Kuo A."/>
            <person name="Liang C."/>
            <person name="Lipzen A."/>
            <person name="Lutzoni F."/>
            <person name="Magnuson J."/>
            <person name="Mondo S."/>
            <person name="Nolan M."/>
            <person name="Ohm R."/>
            <person name="Pangilinan J."/>
            <person name="Park H.-J."/>
            <person name="Ramirez L."/>
            <person name="Alfaro M."/>
            <person name="Sun H."/>
            <person name="Tritt A."/>
            <person name="Yoshinaga Y."/>
            <person name="Zwiers L.-H."/>
            <person name="Turgeon B.G."/>
            <person name="Goodwin S.B."/>
            <person name="Spatafora J.W."/>
            <person name="Crous P.W."/>
            <person name="Grigoriev I.V."/>
        </authorList>
    </citation>
    <scope>NUCLEOTIDE SEQUENCE</scope>
    <source>
        <strain evidence="9">CBS 342.82</strain>
    </source>
</reference>
<evidence type="ECO:0000313" key="8">
    <source>
        <dbReference type="Proteomes" id="UP000504637"/>
    </source>
</evidence>
<feature type="transmembrane region" description="Helical" evidence="6">
    <location>
        <begin position="431"/>
        <end position="451"/>
    </location>
</feature>
<evidence type="ECO:0000256" key="1">
    <source>
        <dbReference type="ARBA" id="ARBA00004141"/>
    </source>
</evidence>
<organism evidence="9">
    <name type="scientific">Dissoconium aciculare CBS 342.82</name>
    <dbReference type="NCBI Taxonomy" id="1314786"/>
    <lineage>
        <taxon>Eukaryota</taxon>
        <taxon>Fungi</taxon>
        <taxon>Dikarya</taxon>
        <taxon>Ascomycota</taxon>
        <taxon>Pezizomycotina</taxon>
        <taxon>Dothideomycetes</taxon>
        <taxon>Dothideomycetidae</taxon>
        <taxon>Mycosphaerellales</taxon>
        <taxon>Dissoconiaceae</taxon>
        <taxon>Dissoconium</taxon>
    </lineage>
</organism>
<feature type="transmembrane region" description="Helical" evidence="6">
    <location>
        <begin position="45"/>
        <end position="65"/>
    </location>
</feature>
<evidence type="ECO:0000256" key="4">
    <source>
        <dbReference type="ARBA" id="ARBA00022989"/>
    </source>
</evidence>
<feature type="transmembrane region" description="Helical" evidence="6">
    <location>
        <begin position="269"/>
        <end position="289"/>
    </location>
</feature>
<keyword evidence="3 6" id="KW-0812">Transmembrane</keyword>
<dbReference type="PROSITE" id="PS50850">
    <property type="entry name" value="MFS"/>
    <property type="match status" value="1"/>
</dbReference>
<comment type="subcellular location">
    <subcellularLocation>
        <location evidence="1">Membrane</location>
        <topology evidence="1">Multi-pass membrane protein</topology>
    </subcellularLocation>
</comment>
<dbReference type="Gene3D" id="1.20.1250.20">
    <property type="entry name" value="MFS general substrate transporter like domains"/>
    <property type="match status" value="1"/>
</dbReference>
<dbReference type="PANTHER" id="PTHR23502:SF21">
    <property type="entry name" value="DITYROSINE TRANSPORTER 1"/>
    <property type="match status" value="1"/>
</dbReference>
<proteinExistence type="predicted"/>
<dbReference type="Pfam" id="PF07690">
    <property type="entry name" value="MFS_1"/>
    <property type="match status" value="1"/>
</dbReference>
<dbReference type="GO" id="GO:0005886">
    <property type="term" value="C:plasma membrane"/>
    <property type="evidence" value="ECO:0007669"/>
    <property type="project" value="TreeGrafter"/>
</dbReference>
<dbReference type="InterPro" id="IPR036259">
    <property type="entry name" value="MFS_trans_sf"/>
</dbReference>
<keyword evidence="5 6" id="KW-0472">Membrane</keyword>
<reference evidence="9" key="2">
    <citation type="submission" date="2020-04" db="EMBL/GenBank/DDBJ databases">
        <authorList>
            <consortium name="NCBI Genome Project"/>
        </authorList>
    </citation>
    <scope>NUCLEOTIDE SEQUENCE</scope>
    <source>
        <strain evidence="9">CBS 342.82</strain>
    </source>
</reference>
<dbReference type="RefSeq" id="XP_033460262.1">
    <property type="nucleotide sequence ID" value="XM_033608459.1"/>
</dbReference>
<feature type="transmembrane region" description="Helical" evidence="6">
    <location>
        <begin position="112"/>
        <end position="132"/>
    </location>
</feature>
<keyword evidence="4 6" id="KW-1133">Transmembrane helix</keyword>
<evidence type="ECO:0000313" key="9">
    <source>
        <dbReference type="RefSeq" id="XP_033460262.1"/>
    </source>
</evidence>
<evidence type="ECO:0000256" key="3">
    <source>
        <dbReference type="ARBA" id="ARBA00022692"/>
    </source>
</evidence>
<dbReference type="PANTHER" id="PTHR23502">
    <property type="entry name" value="MAJOR FACILITATOR SUPERFAMILY"/>
    <property type="match status" value="1"/>
</dbReference>